<keyword evidence="2 6" id="KW-0500">Molybdenum</keyword>
<dbReference type="GO" id="GO:0046872">
    <property type="term" value="F:metal ion binding"/>
    <property type="evidence" value="ECO:0007669"/>
    <property type="project" value="UniProtKB-KW"/>
</dbReference>
<feature type="binding site" evidence="6">
    <location>
        <position position="176"/>
    </location>
    <ligand>
        <name>molybdate</name>
        <dbReference type="ChEBI" id="CHEBI:36264"/>
    </ligand>
</feature>
<evidence type="ECO:0000256" key="3">
    <source>
        <dbReference type="ARBA" id="ARBA00022723"/>
    </source>
</evidence>
<comment type="caution">
    <text evidence="7">The sequence shown here is derived from an EMBL/GenBank/DDBJ whole genome shotgun (WGS) entry which is preliminary data.</text>
</comment>
<dbReference type="AlphaFoldDB" id="A0AAV2VMY6"/>
<proteinExistence type="inferred from homology"/>
<organism evidence="7 8">
    <name type="scientific">Vibrio nigripulchritudo SOn1</name>
    <dbReference type="NCBI Taxonomy" id="1238450"/>
    <lineage>
        <taxon>Bacteria</taxon>
        <taxon>Pseudomonadati</taxon>
        <taxon>Pseudomonadota</taxon>
        <taxon>Gammaproteobacteria</taxon>
        <taxon>Vibrionales</taxon>
        <taxon>Vibrionaceae</taxon>
        <taxon>Vibrio</taxon>
    </lineage>
</organism>
<name>A0AAV2VMY6_9VIBR</name>
<feature type="binding site" evidence="6">
    <location>
        <position position="63"/>
    </location>
    <ligand>
        <name>molybdate</name>
        <dbReference type="ChEBI" id="CHEBI:36264"/>
    </ligand>
</feature>
<sequence>MGQRLVKTCLRLLLALIVCLTTVAVSAEVRILAASSMTNVINELAKNYEEQTGLSIKPVFSSSSSLARQIVQGAPADLYLSANTKWADYVMNKLKLAKDRKSDFAENRLVLVSPANSNIETAELDSKEWLHSVLKSDRIAIGNPNAVPAGIYAKEALQSLNVWDDVKNRLAQTNNVRVALALAERGEVPLAIVYQTDAFQSDAVTKLMAFDSQLHRNITYPLVNVSDSNDARLFQSYLLSDEGKAILTKYGFLISH</sequence>
<keyword evidence="3 6" id="KW-0479">Metal-binding</keyword>
<dbReference type="GO" id="GO:1901359">
    <property type="term" value="F:tungstate binding"/>
    <property type="evidence" value="ECO:0007669"/>
    <property type="project" value="UniProtKB-ARBA"/>
</dbReference>
<dbReference type="Proteomes" id="UP000018211">
    <property type="component" value="Unassembled WGS sequence"/>
</dbReference>
<dbReference type="GO" id="GO:0030288">
    <property type="term" value="C:outer membrane-bounded periplasmic space"/>
    <property type="evidence" value="ECO:0007669"/>
    <property type="project" value="TreeGrafter"/>
</dbReference>
<dbReference type="SUPFAM" id="SSF53850">
    <property type="entry name" value="Periplasmic binding protein-like II"/>
    <property type="match status" value="1"/>
</dbReference>
<dbReference type="Gene3D" id="3.40.190.10">
    <property type="entry name" value="Periplasmic binding protein-like II"/>
    <property type="match status" value="2"/>
</dbReference>
<keyword evidence="4" id="KW-0732">Signal</keyword>
<dbReference type="FunFam" id="3.40.190.10:FF:000035">
    <property type="entry name" value="Molybdate ABC transporter substrate-binding protein"/>
    <property type="match status" value="1"/>
</dbReference>
<comment type="subunit">
    <text evidence="5">The complex is composed of two ATP-binding proteins (ModC), two transmembrane proteins (ModB) and a solute-binding protein (ModA).</text>
</comment>
<dbReference type="GO" id="GO:0030973">
    <property type="term" value="F:molybdate ion binding"/>
    <property type="evidence" value="ECO:0007669"/>
    <property type="project" value="TreeGrafter"/>
</dbReference>
<accession>A0AAV2VMY6</accession>
<dbReference type="InterPro" id="IPR050682">
    <property type="entry name" value="ModA/WtpA"/>
</dbReference>
<gene>
    <name evidence="7" type="primary">modA</name>
    <name evidence="7" type="ORF">VIBNISOn1_1650019</name>
</gene>
<evidence type="ECO:0000256" key="6">
    <source>
        <dbReference type="PIRSR" id="PIRSR004846-1"/>
    </source>
</evidence>
<protein>
    <submittedName>
        <fullName evidence="7">Molybdate-binding periplasmic protein</fullName>
    </submittedName>
</protein>
<evidence type="ECO:0000256" key="4">
    <source>
        <dbReference type="ARBA" id="ARBA00022729"/>
    </source>
</evidence>
<dbReference type="EMBL" id="CAOF01000074">
    <property type="protein sequence ID" value="CCO46042.1"/>
    <property type="molecule type" value="Genomic_DNA"/>
</dbReference>
<dbReference type="NCBIfam" id="TIGR01256">
    <property type="entry name" value="modA"/>
    <property type="match status" value="1"/>
</dbReference>
<feature type="binding site" evidence="6">
    <location>
        <position position="194"/>
    </location>
    <ligand>
        <name>molybdate</name>
        <dbReference type="ChEBI" id="CHEBI:36264"/>
    </ligand>
</feature>
<dbReference type="PANTHER" id="PTHR30632:SF17">
    <property type="entry name" value="MOLYBDATE-BINDING PROTEIN MODA"/>
    <property type="match status" value="1"/>
</dbReference>
<dbReference type="PIRSF" id="PIRSF004846">
    <property type="entry name" value="ModA"/>
    <property type="match status" value="1"/>
</dbReference>
<evidence type="ECO:0000313" key="7">
    <source>
        <dbReference type="EMBL" id="CCO46042.1"/>
    </source>
</evidence>
<dbReference type="Pfam" id="PF13531">
    <property type="entry name" value="SBP_bac_11"/>
    <property type="match status" value="1"/>
</dbReference>
<evidence type="ECO:0000256" key="2">
    <source>
        <dbReference type="ARBA" id="ARBA00022505"/>
    </source>
</evidence>
<reference evidence="7 8" key="1">
    <citation type="journal article" date="2013" name="ISME J.">
        <title>Comparative genomics of pathogenic lineages of Vibrio nigripulchritudo identifies virulence-associated traits.</title>
        <authorList>
            <person name="Goudenege D."/>
            <person name="Labreuche Y."/>
            <person name="Krin E."/>
            <person name="Ansquer D."/>
            <person name="Mangenot S."/>
            <person name="Calteau A."/>
            <person name="Medigue C."/>
            <person name="Mazel D."/>
            <person name="Polz M.F."/>
            <person name="Le Roux F."/>
        </authorList>
    </citation>
    <scope>NUCLEOTIDE SEQUENCE [LARGE SCALE GENOMIC DNA]</scope>
    <source>
        <strain evidence="7 8">SOn1</strain>
    </source>
</reference>
<feature type="binding site" evidence="6">
    <location>
        <position position="36"/>
    </location>
    <ligand>
        <name>molybdate</name>
        <dbReference type="ChEBI" id="CHEBI:36264"/>
    </ligand>
</feature>
<feature type="binding site" evidence="6">
    <location>
        <position position="149"/>
    </location>
    <ligand>
        <name>molybdate</name>
        <dbReference type="ChEBI" id="CHEBI:36264"/>
    </ligand>
</feature>
<dbReference type="GO" id="GO:0015689">
    <property type="term" value="P:molybdate ion transport"/>
    <property type="evidence" value="ECO:0007669"/>
    <property type="project" value="InterPro"/>
</dbReference>
<comment type="similarity">
    <text evidence="1">Belongs to the bacterial solute-binding protein ModA family.</text>
</comment>
<evidence type="ECO:0000256" key="1">
    <source>
        <dbReference type="ARBA" id="ARBA00009175"/>
    </source>
</evidence>
<evidence type="ECO:0000256" key="5">
    <source>
        <dbReference type="ARBA" id="ARBA00062515"/>
    </source>
</evidence>
<dbReference type="InterPro" id="IPR005950">
    <property type="entry name" value="ModA"/>
</dbReference>
<dbReference type="PANTHER" id="PTHR30632">
    <property type="entry name" value="MOLYBDATE-BINDING PERIPLASMIC PROTEIN"/>
    <property type="match status" value="1"/>
</dbReference>
<evidence type="ECO:0000313" key="8">
    <source>
        <dbReference type="Proteomes" id="UP000018211"/>
    </source>
</evidence>